<dbReference type="InterPro" id="IPR002347">
    <property type="entry name" value="SDR_fam"/>
</dbReference>
<name>A0A6J7EBB0_9ZZZZ</name>
<dbReference type="GO" id="GO:0030497">
    <property type="term" value="P:fatty acid elongation"/>
    <property type="evidence" value="ECO:0007669"/>
    <property type="project" value="TreeGrafter"/>
</dbReference>
<evidence type="ECO:0000256" key="1">
    <source>
        <dbReference type="ARBA" id="ARBA00006484"/>
    </source>
</evidence>
<proteinExistence type="inferred from homology"/>
<organism evidence="2">
    <name type="scientific">freshwater metagenome</name>
    <dbReference type="NCBI Taxonomy" id="449393"/>
    <lineage>
        <taxon>unclassified sequences</taxon>
        <taxon>metagenomes</taxon>
        <taxon>ecological metagenomes</taxon>
    </lineage>
</organism>
<dbReference type="PANTHER" id="PTHR42760:SF40">
    <property type="entry name" value="3-OXOACYL-[ACYL-CARRIER-PROTEIN] REDUCTASE, CHLOROPLASTIC"/>
    <property type="match status" value="1"/>
</dbReference>
<dbReference type="PRINTS" id="PR00080">
    <property type="entry name" value="SDRFAMILY"/>
</dbReference>
<dbReference type="SUPFAM" id="SSF51735">
    <property type="entry name" value="NAD(P)-binding Rossmann-fold domains"/>
    <property type="match status" value="1"/>
</dbReference>
<dbReference type="GO" id="GO:0016616">
    <property type="term" value="F:oxidoreductase activity, acting on the CH-OH group of donors, NAD or NADP as acceptor"/>
    <property type="evidence" value="ECO:0007669"/>
    <property type="project" value="TreeGrafter"/>
</dbReference>
<dbReference type="Gene3D" id="3.40.50.720">
    <property type="entry name" value="NAD(P)-binding Rossmann-like Domain"/>
    <property type="match status" value="1"/>
</dbReference>
<dbReference type="PANTHER" id="PTHR42760">
    <property type="entry name" value="SHORT-CHAIN DEHYDROGENASES/REDUCTASES FAMILY MEMBER"/>
    <property type="match status" value="1"/>
</dbReference>
<comment type="similarity">
    <text evidence="1">Belongs to the short-chain dehydrogenases/reductases (SDR) family.</text>
</comment>
<protein>
    <submittedName>
        <fullName evidence="2">Unannotated protein</fullName>
    </submittedName>
</protein>
<accession>A0A6J7EBB0</accession>
<reference evidence="2" key="1">
    <citation type="submission" date="2020-05" db="EMBL/GenBank/DDBJ databases">
        <authorList>
            <person name="Chiriac C."/>
            <person name="Salcher M."/>
            <person name="Ghai R."/>
            <person name="Kavagutti S V."/>
        </authorList>
    </citation>
    <scope>NUCLEOTIDE SEQUENCE</scope>
</reference>
<dbReference type="EMBL" id="CAFBLP010000025">
    <property type="protein sequence ID" value="CAB4877809.1"/>
    <property type="molecule type" value="Genomic_DNA"/>
</dbReference>
<sequence>MATQVLQGKVAFITGGGSGLGAAFARRLAADGATIVVNDLSGAAASAVAAEVGGSTAVFDVCDSAAFDAGIDAAVQRHGSLDILINNAGIAPAVTAESLARFDVALANAMLRMEGRISEMQPTNAITSLTDAEWDRMIKVHLYGSFYGVRAGLRHMQQQRSGVIVNISSILGQLPAGGPVHYSAAKAAIIALTKSAAAETAHLGIRVNAVCPGYIDTPLLGDLSDMMRIAVTTRLAMGRMGTAEELAELVRFLSGPESSYATGDVFTMSGGYVG</sequence>
<dbReference type="Pfam" id="PF00106">
    <property type="entry name" value="adh_short"/>
    <property type="match status" value="1"/>
</dbReference>
<evidence type="ECO:0000313" key="2">
    <source>
        <dbReference type="EMBL" id="CAB4877809.1"/>
    </source>
</evidence>
<dbReference type="AlphaFoldDB" id="A0A6J7EBB0"/>
<dbReference type="PRINTS" id="PR00081">
    <property type="entry name" value="GDHRDH"/>
</dbReference>
<dbReference type="InterPro" id="IPR036291">
    <property type="entry name" value="NAD(P)-bd_dom_sf"/>
</dbReference>
<gene>
    <name evidence="2" type="ORF">UFOPK3376_01227</name>
</gene>